<comment type="caution">
    <text evidence="10">The sequence shown here is derived from an EMBL/GenBank/DDBJ whole genome shotgun (WGS) entry which is preliminary data.</text>
</comment>
<dbReference type="Proteomes" id="UP000295302">
    <property type="component" value="Unassembled WGS sequence"/>
</dbReference>
<evidence type="ECO:0000313" key="10">
    <source>
        <dbReference type="EMBL" id="TDD43657.1"/>
    </source>
</evidence>
<accession>A0A4V2YKQ4</accession>
<feature type="transmembrane region" description="Helical" evidence="8">
    <location>
        <begin position="15"/>
        <end position="32"/>
    </location>
</feature>
<name>A0A4V2YKQ4_9ACTN</name>
<evidence type="ECO:0000256" key="8">
    <source>
        <dbReference type="SAM" id="Phobius"/>
    </source>
</evidence>
<feature type="transmembrane region" description="Helical" evidence="8">
    <location>
        <begin position="86"/>
        <end position="106"/>
    </location>
</feature>
<evidence type="ECO:0000256" key="5">
    <source>
        <dbReference type="ARBA" id="ARBA00022989"/>
    </source>
</evidence>
<keyword evidence="11" id="KW-1185">Reference proteome</keyword>
<comment type="subcellular location">
    <subcellularLocation>
        <location evidence="1">Cell membrane</location>
        <topology evidence="1">Multi-pass membrane protein</topology>
    </subcellularLocation>
</comment>
<comment type="similarity">
    <text evidence="2">Belongs to the EamA transporter family.</text>
</comment>
<reference evidence="10 11" key="1">
    <citation type="submission" date="2019-03" db="EMBL/GenBank/DDBJ databases">
        <title>Draft genome sequences of novel Actinobacteria.</title>
        <authorList>
            <person name="Sahin N."/>
            <person name="Ay H."/>
            <person name="Saygin H."/>
        </authorList>
    </citation>
    <scope>NUCLEOTIDE SEQUENCE [LARGE SCALE GENOMIC DNA]</scope>
    <source>
        <strain evidence="10 11">CH32</strain>
    </source>
</reference>
<dbReference type="AlphaFoldDB" id="A0A4V2YKQ4"/>
<keyword evidence="3" id="KW-1003">Cell membrane</keyword>
<feature type="region of interest" description="Disordered" evidence="7">
    <location>
        <begin position="310"/>
        <end position="336"/>
    </location>
</feature>
<feature type="domain" description="EamA" evidence="9">
    <location>
        <begin position="169"/>
        <end position="305"/>
    </location>
</feature>
<dbReference type="SUPFAM" id="SSF103481">
    <property type="entry name" value="Multidrug resistance efflux transporter EmrE"/>
    <property type="match status" value="2"/>
</dbReference>
<keyword evidence="5 8" id="KW-1133">Transmembrane helix</keyword>
<dbReference type="InterPro" id="IPR000620">
    <property type="entry name" value="EamA_dom"/>
</dbReference>
<keyword evidence="6 8" id="KW-0472">Membrane</keyword>
<evidence type="ECO:0000256" key="4">
    <source>
        <dbReference type="ARBA" id="ARBA00022692"/>
    </source>
</evidence>
<organism evidence="10 11">
    <name type="scientific">Nonomuraea terrae</name>
    <dbReference type="NCBI Taxonomy" id="2530383"/>
    <lineage>
        <taxon>Bacteria</taxon>
        <taxon>Bacillati</taxon>
        <taxon>Actinomycetota</taxon>
        <taxon>Actinomycetes</taxon>
        <taxon>Streptosporangiales</taxon>
        <taxon>Streptosporangiaceae</taxon>
        <taxon>Nonomuraea</taxon>
    </lineage>
</organism>
<dbReference type="InterPro" id="IPR037185">
    <property type="entry name" value="EmrE-like"/>
</dbReference>
<proteinExistence type="inferred from homology"/>
<protein>
    <submittedName>
        <fullName evidence="10">Multidrug DMT transporter permease</fullName>
    </submittedName>
</protein>
<dbReference type="InterPro" id="IPR050638">
    <property type="entry name" value="AA-Vitamin_Transporters"/>
</dbReference>
<dbReference type="OrthoDB" id="5143138at2"/>
<feature type="domain" description="EamA" evidence="9">
    <location>
        <begin position="17"/>
        <end position="155"/>
    </location>
</feature>
<feature type="transmembrane region" description="Helical" evidence="8">
    <location>
        <begin position="289"/>
        <end position="307"/>
    </location>
</feature>
<feature type="transmembrane region" description="Helical" evidence="8">
    <location>
        <begin position="142"/>
        <end position="161"/>
    </location>
</feature>
<feature type="transmembrane region" description="Helical" evidence="8">
    <location>
        <begin position="197"/>
        <end position="222"/>
    </location>
</feature>
<gene>
    <name evidence="10" type="ORF">E1286_28570</name>
</gene>
<feature type="transmembrane region" description="Helical" evidence="8">
    <location>
        <begin position="112"/>
        <end position="130"/>
    </location>
</feature>
<dbReference type="PANTHER" id="PTHR32322:SF18">
    <property type="entry name" value="S-ADENOSYLMETHIONINE_S-ADENOSYLHOMOCYSTEINE TRANSPORTER"/>
    <property type="match status" value="1"/>
</dbReference>
<evidence type="ECO:0000256" key="1">
    <source>
        <dbReference type="ARBA" id="ARBA00004651"/>
    </source>
</evidence>
<sequence>MTTSAIPATPTSGHLWRGLFLVCLAGVVWGTIGPAAQVVHDASGLSALTIGAYRAIAAVVVLVAAAAMMGRLRACLSLGRRHWRRVSAVGVLTAAFQLLFFVAVLWAGVSVATVVSLGFAPVLLLVIGSARRRSRPSAGQVLTAAVALFGLLLISVAGGTAEEAPHPTLGVLAALASGAAYALSAEAAAPLTQRLDTLTITTVTMSVTAAALVPGGLLVAYVRGEPLMTGDTGSWLLIVYLGTVTMALAYALLYAGLRTTPSGAAVVATLLEPVTAVVIAVVFLGERLAPAGLAGALLIMAAIATLGRRSGQASSRPTRPRRTRPRGACGSPAGRR</sequence>
<evidence type="ECO:0000256" key="2">
    <source>
        <dbReference type="ARBA" id="ARBA00007362"/>
    </source>
</evidence>
<dbReference type="Pfam" id="PF00892">
    <property type="entry name" value="EamA"/>
    <property type="match status" value="2"/>
</dbReference>
<feature type="transmembrane region" description="Helical" evidence="8">
    <location>
        <begin position="234"/>
        <end position="257"/>
    </location>
</feature>
<keyword evidence="4 8" id="KW-0812">Transmembrane</keyword>
<feature type="transmembrane region" description="Helical" evidence="8">
    <location>
        <begin position="167"/>
        <end position="185"/>
    </location>
</feature>
<feature type="transmembrane region" description="Helical" evidence="8">
    <location>
        <begin position="52"/>
        <end position="74"/>
    </location>
</feature>
<dbReference type="Gene3D" id="1.10.3730.20">
    <property type="match status" value="1"/>
</dbReference>
<dbReference type="EMBL" id="SMKQ01000110">
    <property type="protein sequence ID" value="TDD43657.1"/>
    <property type="molecule type" value="Genomic_DNA"/>
</dbReference>
<evidence type="ECO:0000259" key="9">
    <source>
        <dbReference type="Pfam" id="PF00892"/>
    </source>
</evidence>
<feature type="transmembrane region" description="Helical" evidence="8">
    <location>
        <begin position="264"/>
        <end position="283"/>
    </location>
</feature>
<evidence type="ECO:0000256" key="3">
    <source>
        <dbReference type="ARBA" id="ARBA00022475"/>
    </source>
</evidence>
<evidence type="ECO:0000256" key="6">
    <source>
        <dbReference type="ARBA" id="ARBA00023136"/>
    </source>
</evidence>
<dbReference type="PANTHER" id="PTHR32322">
    <property type="entry name" value="INNER MEMBRANE TRANSPORTER"/>
    <property type="match status" value="1"/>
</dbReference>
<dbReference type="GO" id="GO:0005886">
    <property type="term" value="C:plasma membrane"/>
    <property type="evidence" value="ECO:0007669"/>
    <property type="project" value="UniProtKB-SubCell"/>
</dbReference>
<dbReference type="RefSeq" id="WP_132617308.1">
    <property type="nucleotide sequence ID" value="NZ_SMKQ01000110.1"/>
</dbReference>
<evidence type="ECO:0000256" key="7">
    <source>
        <dbReference type="SAM" id="MobiDB-lite"/>
    </source>
</evidence>
<evidence type="ECO:0000313" key="11">
    <source>
        <dbReference type="Proteomes" id="UP000295302"/>
    </source>
</evidence>